<dbReference type="Gene3D" id="3.30.40.10">
    <property type="entry name" value="Zinc/RING finger domain, C3HC4 (zinc finger)"/>
    <property type="match status" value="1"/>
</dbReference>
<dbReference type="SUPFAM" id="SSF57845">
    <property type="entry name" value="B-box zinc-binding domain"/>
    <property type="match status" value="1"/>
</dbReference>
<accession>T2M7C6</accession>
<dbReference type="Pfam" id="PF22586">
    <property type="entry name" value="ANCHR-like_BBOX"/>
    <property type="match status" value="1"/>
</dbReference>
<dbReference type="SUPFAM" id="SSF57903">
    <property type="entry name" value="FYVE/PHD zinc finger"/>
    <property type="match status" value="1"/>
</dbReference>
<evidence type="ECO:0000256" key="1">
    <source>
        <dbReference type="SAM" id="Coils"/>
    </source>
</evidence>
<dbReference type="PANTHER" id="PTHR46603:SF1">
    <property type="entry name" value="ABSCISSION_NOCUT CHECKPOINT REGULATOR"/>
    <property type="match status" value="1"/>
</dbReference>
<dbReference type="GO" id="GO:0032266">
    <property type="term" value="F:phosphatidylinositol-3-phosphate binding"/>
    <property type="evidence" value="ECO:0007669"/>
    <property type="project" value="TreeGrafter"/>
</dbReference>
<dbReference type="InterPro" id="IPR044553">
    <property type="entry name" value="Bbox1_ANCHR"/>
</dbReference>
<gene>
    <name evidence="2" type="primary">ZFYVE19</name>
</gene>
<dbReference type="CDD" id="cd15749">
    <property type="entry name" value="FYVE_ZFY19"/>
    <property type="match status" value="1"/>
</dbReference>
<organism evidence="2">
    <name type="scientific">Hydra vulgaris</name>
    <name type="common">Hydra</name>
    <name type="synonym">Hydra attenuata</name>
    <dbReference type="NCBI Taxonomy" id="6087"/>
    <lineage>
        <taxon>Eukaryota</taxon>
        <taxon>Metazoa</taxon>
        <taxon>Cnidaria</taxon>
        <taxon>Hydrozoa</taxon>
        <taxon>Hydroidolina</taxon>
        <taxon>Anthoathecata</taxon>
        <taxon>Aplanulata</taxon>
        <taxon>Hydridae</taxon>
        <taxon>Hydra</taxon>
    </lineage>
</organism>
<dbReference type="OrthoDB" id="5407799at2759"/>
<feature type="coiled-coil region" evidence="1">
    <location>
        <begin position="142"/>
        <end position="184"/>
    </location>
</feature>
<keyword evidence="1" id="KW-0175">Coiled coil</keyword>
<dbReference type="AlphaFoldDB" id="T2M7C6"/>
<dbReference type="KEGG" id="hmg:101241130"/>
<reference evidence="2" key="1">
    <citation type="journal article" date="2013" name="Genome Biol. Evol.">
        <title>Punctuated emergences of genetic and phenotypic innovations in eumetazoan, bilaterian, euteleostome, and hominidae ancestors.</title>
        <authorList>
            <person name="Wenger Y."/>
            <person name="Galliot B."/>
        </authorList>
    </citation>
    <scope>NUCLEOTIDE SEQUENCE</scope>
    <source>
        <tissue evidence="2">Whole animals</tissue>
    </source>
</reference>
<dbReference type="GO" id="GO:0009838">
    <property type="term" value="P:abscission"/>
    <property type="evidence" value="ECO:0007669"/>
    <property type="project" value="TreeGrafter"/>
</dbReference>
<dbReference type="InterPro" id="IPR013083">
    <property type="entry name" value="Znf_RING/FYVE/PHD"/>
</dbReference>
<dbReference type="GO" id="GO:0044878">
    <property type="term" value="P:mitotic cytokinesis checkpoint signaling"/>
    <property type="evidence" value="ECO:0007669"/>
    <property type="project" value="TreeGrafter"/>
</dbReference>
<dbReference type="GO" id="GO:0032154">
    <property type="term" value="C:cleavage furrow"/>
    <property type="evidence" value="ECO:0007669"/>
    <property type="project" value="TreeGrafter"/>
</dbReference>
<dbReference type="EMBL" id="HAAD01001777">
    <property type="protein sequence ID" value="CDG68009.1"/>
    <property type="molecule type" value="mRNA"/>
</dbReference>
<dbReference type="InterPro" id="IPR011011">
    <property type="entry name" value="Znf_FYVE_PHD"/>
</dbReference>
<dbReference type="CDD" id="cd19817">
    <property type="entry name" value="Bbox1_ANCHR-like"/>
    <property type="match status" value="1"/>
</dbReference>
<dbReference type="GO" id="GO:0005813">
    <property type="term" value="C:centrosome"/>
    <property type="evidence" value="ECO:0007669"/>
    <property type="project" value="TreeGrafter"/>
</dbReference>
<dbReference type="PANTHER" id="PTHR46603">
    <property type="entry name" value="ABSCISSION/NOCUT CHECKPOINT REGULATOR"/>
    <property type="match status" value="1"/>
</dbReference>
<dbReference type="GO" id="GO:0030496">
    <property type="term" value="C:midbody"/>
    <property type="evidence" value="ECO:0007669"/>
    <property type="project" value="TreeGrafter"/>
</dbReference>
<proteinExistence type="evidence at transcript level"/>
<feature type="non-terminal residue" evidence="2">
    <location>
        <position position="303"/>
    </location>
</feature>
<sequence length="303" mass="34861">MSCFACAAKFSWTKKEFDCKYCHKVFCKDCLKEVPGSQKENGCKKCLSSNLAQWKENPNTYVGPSMKQAYENLGICVGPPMKPANENDPDFLIKMRLSKLKETREPTTDFSIAEKFSSVYGRNPQSTSSKIIFPNQVKKTDNEKIKDLLQQVKDELIMEEQNPVETMDNKVQDIENRLLKLKGVDPVKTKVIESSDDEEEQVEKYIKKAIAESILDDKVNQAGFGNIIAENPIAMQLEDDKDELPWCIICNKDASVRCYDCDDDLYCKKCFREGHKDFDLKYHKTSSFKENKKYHKTSSFKEN</sequence>
<dbReference type="OMA" id="CYRECHD"/>
<evidence type="ECO:0000313" key="2">
    <source>
        <dbReference type="EMBL" id="CDG68009.1"/>
    </source>
</evidence>
<name>T2M7C6_HYDVU</name>
<protein>
    <submittedName>
        <fullName evidence="2">Zinc finger FYVE domain-containing protein 19</fullName>
    </submittedName>
</protein>